<dbReference type="GO" id="GO:0035251">
    <property type="term" value="F:UDP-glucosyltransferase activity"/>
    <property type="evidence" value="ECO:0007669"/>
    <property type="project" value="InterPro"/>
</dbReference>
<sequence>MVGKSPYLQHQKEVVFISTPAIGMLIPTVEFARRLVHRNPDRLSATVLLIPVPHWPTIHSYTQSLPATSSPNLRFLLLPTLHPPSPDHTHSYVAHISSLIDQNKPNLKQAISDLLVSKRQVVGLFVDMFCTSIIDDAEELGIPSYLFFASPASFLSFMLEVPILDSQLASDSVAEFSVRGFVNSVPRRVLPTTVLKRGDGYSWYLRHAKRYLETKGIIVNTVRELEPFVLESLSAGGVPRVYPIGPILDLNGPAQWHPDRAQYESVIRWLDNQPLSSVVFLCFGSLGSLSGSQVKELALGIERTGLRFLWSCREPPKSKLGVPSEYANLEEALPNGFLERTVGTGLVCGWVPQVTILAHQAVGGFVSHCGWNSILESLWHGVPIATWPVYAEQQMNAFEMVKELGLAVELTLDYREGNDLVSAEEVEKGIKRLMEGDEEVREKVKRMKEKCRMTLLRDGSSYESLEYAEKKMNAFEMVKEFGFATGKLLDHKEGSDLVSDRRGGR</sequence>
<accession>A0AA88DRT8</accession>
<dbReference type="EMBL" id="BTGU01000097">
    <property type="protein sequence ID" value="GMN60308.1"/>
    <property type="molecule type" value="Genomic_DNA"/>
</dbReference>
<comment type="similarity">
    <text evidence="1 4">Belongs to the UDP-glycosyltransferase family.</text>
</comment>
<protein>
    <recommendedName>
        <fullName evidence="5">Glycosyltransferase</fullName>
        <ecNumber evidence="5">2.4.1.-</ecNumber>
    </recommendedName>
</protein>
<organism evidence="6 7">
    <name type="scientific">Ficus carica</name>
    <name type="common">Common fig</name>
    <dbReference type="NCBI Taxonomy" id="3494"/>
    <lineage>
        <taxon>Eukaryota</taxon>
        <taxon>Viridiplantae</taxon>
        <taxon>Streptophyta</taxon>
        <taxon>Embryophyta</taxon>
        <taxon>Tracheophyta</taxon>
        <taxon>Spermatophyta</taxon>
        <taxon>Magnoliopsida</taxon>
        <taxon>eudicotyledons</taxon>
        <taxon>Gunneridae</taxon>
        <taxon>Pentapetalae</taxon>
        <taxon>rosids</taxon>
        <taxon>fabids</taxon>
        <taxon>Rosales</taxon>
        <taxon>Moraceae</taxon>
        <taxon>Ficeae</taxon>
        <taxon>Ficus</taxon>
    </lineage>
</organism>
<keyword evidence="3 4" id="KW-0808">Transferase</keyword>
<evidence type="ECO:0000256" key="5">
    <source>
        <dbReference type="RuleBase" id="RU362057"/>
    </source>
</evidence>
<evidence type="ECO:0000313" key="7">
    <source>
        <dbReference type="Proteomes" id="UP001187192"/>
    </source>
</evidence>
<dbReference type="Proteomes" id="UP001187192">
    <property type="component" value="Unassembled WGS sequence"/>
</dbReference>
<evidence type="ECO:0000256" key="4">
    <source>
        <dbReference type="RuleBase" id="RU003718"/>
    </source>
</evidence>
<dbReference type="PANTHER" id="PTHR48048">
    <property type="entry name" value="GLYCOSYLTRANSFERASE"/>
    <property type="match status" value="1"/>
</dbReference>
<dbReference type="Gene3D" id="3.40.50.2000">
    <property type="entry name" value="Glycogen Phosphorylase B"/>
    <property type="match status" value="2"/>
</dbReference>
<keyword evidence="2 4" id="KW-0328">Glycosyltransferase</keyword>
<evidence type="ECO:0000256" key="1">
    <source>
        <dbReference type="ARBA" id="ARBA00009995"/>
    </source>
</evidence>
<dbReference type="Pfam" id="PF00201">
    <property type="entry name" value="UDPGT"/>
    <property type="match status" value="1"/>
</dbReference>
<evidence type="ECO:0000256" key="2">
    <source>
        <dbReference type="ARBA" id="ARBA00022676"/>
    </source>
</evidence>
<comment type="caution">
    <text evidence="6">The sequence shown here is derived from an EMBL/GenBank/DDBJ whole genome shotgun (WGS) entry which is preliminary data.</text>
</comment>
<dbReference type="InterPro" id="IPR002213">
    <property type="entry name" value="UDP_glucos_trans"/>
</dbReference>
<dbReference type="FunFam" id="3.40.50.2000:FF:000056">
    <property type="entry name" value="Glycosyltransferase"/>
    <property type="match status" value="1"/>
</dbReference>
<dbReference type="PROSITE" id="PS00375">
    <property type="entry name" value="UDPGT"/>
    <property type="match status" value="1"/>
</dbReference>
<evidence type="ECO:0000256" key="3">
    <source>
        <dbReference type="ARBA" id="ARBA00022679"/>
    </source>
</evidence>
<dbReference type="InterPro" id="IPR035595">
    <property type="entry name" value="UDP_glycos_trans_CS"/>
</dbReference>
<dbReference type="AlphaFoldDB" id="A0AA88DRT8"/>
<dbReference type="CDD" id="cd03784">
    <property type="entry name" value="GT1_Gtf-like"/>
    <property type="match status" value="1"/>
</dbReference>
<proteinExistence type="inferred from homology"/>
<dbReference type="InterPro" id="IPR050481">
    <property type="entry name" value="UDP-glycosyltransf_plant"/>
</dbReference>
<gene>
    <name evidence="6" type="ORF">TIFTF001_029407</name>
</gene>
<dbReference type="EC" id="2.4.1.-" evidence="5"/>
<keyword evidence="7" id="KW-1185">Reference proteome</keyword>
<name>A0AA88DRT8_FICCA</name>
<evidence type="ECO:0000313" key="6">
    <source>
        <dbReference type="EMBL" id="GMN60308.1"/>
    </source>
</evidence>
<reference evidence="6" key="1">
    <citation type="submission" date="2023-07" db="EMBL/GenBank/DDBJ databases">
        <title>draft genome sequence of fig (Ficus carica).</title>
        <authorList>
            <person name="Takahashi T."/>
            <person name="Nishimura K."/>
        </authorList>
    </citation>
    <scope>NUCLEOTIDE SEQUENCE</scope>
</reference>
<dbReference type="SUPFAM" id="SSF53756">
    <property type="entry name" value="UDP-Glycosyltransferase/glycogen phosphorylase"/>
    <property type="match status" value="1"/>
</dbReference>
<dbReference type="PANTHER" id="PTHR48048:SF81">
    <property type="entry name" value="GLYCOSYLTRANSFERASE"/>
    <property type="match status" value="1"/>
</dbReference>